<dbReference type="AlphaFoldDB" id="A0A387BK23"/>
<dbReference type="Proteomes" id="UP000269374">
    <property type="component" value="Chromosome"/>
</dbReference>
<sequence>MNMMLSKVNFKRVYPQFIAKYQERLSYLKKTSRELQKTATVQQNRERYRLLFEATLDRESELKMIKQAFERMKKSLPDAYEQDVVLLRMSEELEAYLRGINQLIKSLRRVRSAFYNGQSLTRK</sequence>
<proteinExistence type="predicted"/>
<dbReference type="RefSeq" id="WP_120772693.1">
    <property type="nucleotide sequence ID" value="NZ_CP032627.1"/>
</dbReference>
<name>A0A387BK23_9LACT</name>
<accession>A0A387BK23</accession>
<dbReference type="EMBL" id="CP032627">
    <property type="protein sequence ID" value="AYG01320.1"/>
    <property type="molecule type" value="Genomic_DNA"/>
</dbReference>
<keyword evidence="2" id="KW-1185">Reference proteome</keyword>
<gene>
    <name evidence="1" type="ORF">D7I46_09565</name>
</gene>
<protein>
    <submittedName>
        <fullName evidence="1">Uncharacterized protein</fullName>
    </submittedName>
</protein>
<organism evidence="1 2">
    <name type="scientific">Lactococcus allomyrinae</name>
    <dbReference type="NCBI Taxonomy" id="2419773"/>
    <lineage>
        <taxon>Bacteria</taxon>
        <taxon>Bacillati</taxon>
        <taxon>Bacillota</taxon>
        <taxon>Bacilli</taxon>
        <taxon>Lactobacillales</taxon>
        <taxon>Streptococcaceae</taxon>
        <taxon>Lactococcus</taxon>
    </lineage>
</organism>
<evidence type="ECO:0000313" key="1">
    <source>
        <dbReference type="EMBL" id="AYG01320.1"/>
    </source>
</evidence>
<reference evidence="1 2" key="1">
    <citation type="submission" date="2018-09" db="EMBL/GenBank/DDBJ databases">
        <title>Genome sequencing of strain 1JSPR-7.</title>
        <authorList>
            <person name="Heo J."/>
            <person name="Kim S.-J."/>
            <person name="Kwon S.-W."/>
        </authorList>
    </citation>
    <scope>NUCLEOTIDE SEQUENCE [LARGE SCALE GENOMIC DNA]</scope>
    <source>
        <strain evidence="1 2">1JSPR-7</strain>
    </source>
</reference>
<evidence type="ECO:0000313" key="2">
    <source>
        <dbReference type="Proteomes" id="UP000269374"/>
    </source>
</evidence>
<dbReference type="KEGG" id="lact:D7I46_09565"/>